<protein>
    <submittedName>
        <fullName evidence="1">12206_t:CDS:1</fullName>
    </submittedName>
</protein>
<reference evidence="1" key="1">
    <citation type="submission" date="2021-06" db="EMBL/GenBank/DDBJ databases">
        <authorList>
            <person name="Kallberg Y."/>
            <person name="Tangrot J."/>
            <person name="Rosling A."/>
        </authorList>
    </citation>
    <scope>NUCLEOTIDE SEQUENCE</scope>
    <source>
        <strain evidence="1">MA461A</strain>
    </source>
</reference>
<proteinExistence type="predicted"/>
<organism evidence="1 2">
    <name type="scientific">Racocetra persica</name>
    <dbReference type="NCBI Taxonomy" id="160502"/>
    <lineage>
        <taxon>Eukaryota</taxon>
        <taxon>Fungi</taxon>
        <taxon>Fungi incertae sedis</taxon>
        <taxon>Mucoromycota</taxon>
        <taxon>Glomeromycotina</taxon>
        <taxon>Glomeromycetes</taxon>
        <taxon>Diversisporales</taxon>
        <taxon>Gigasporaceae</taxon>
        <taxon>Racocetra</taxon>
    </lineage>
</organism>
<dbReference type="EMBL" id="CAJVQC010024033">
    <property type="protein sequence ID" value="CAG8724928.1"/>
    <property type="molecule type" value="Genomic_DNA"/>
</dbReference>
<evidence type="ECO:0000313" key="2">
    <source>
        <dbReference type="Proteomes" id="UP000789920"/>
    </source>
</evidence>
<gene>
    <name evidence="1" type="ORF">RPERSI_LOCUS11619</name>
</gene>
<keyword evidence="2" id="KW-1185">Reference proteome</keyword>
<feature type="non-terminal residue" evidence="1">
    <location>
        <position position="1"/>
    </location>
</feature>
<dbReference type="Proteomes" id="UP000789920">
    <property type="component" value="Unassembled WGS sequence"/>
</dbReference>
<comment type="caution">
    <text evidence="1">The sequence shown here is derived from an EMBL/GenBank/DDBJ whole genome shotgun (WGS) entry which is preliminary data.</text>
</comment>
<evidence type="ECO:0000313" key="1">
    <source>
        <dbReference type="EMBL" id="CAG8724928.1"/>
    </source>
</evidence>
<name>A0ACA9PVA4_9GLOM</name>
<accession>A0ACA9PVA4</accession>
<sequence>ELNYVANNISELEFEQVMENYSNSIEYDDDMFNTNIEELDEDYISDEDNLDEIRQLDCENLEIKEIIDFNLFAKEPTNETNHDNTIEAEDELDYDITELVNAAINNTK</sequence>